<keyword evidence="2" id="KW-0812">Transmembrane</keyword>
<evidence type="ECO:0000313" key="4">
    <source>
        <dbReference type="Proteomes" id="UP001586593"/>
    </source>
</evidence>
<feature type="region of interest" description="Disordered" evidence="1">
    <location>
        <begin position="116"/>
        <end position="247"/>
    </location>
</feature>
<feature type="compositionally biased region" description="Polar residues" evidence="1">
    <location>
        <begin position="126"/>
        <end position="143"/>
    </location>
</feature>
<feature type="compositionally biased region" description="Pro residues" evidence="1">
    <location>
        <begin position="164"/>
        <end position="176"/>
    </location>
</feature>
<evidence type="ECO:0008006" key="5">
    <source>
        <dbReference type="Google" id="ProtNLM"/>
    </source>
</evidence>
<sequence length="247" mass="26439">MAPRTGSPALSPSPQPVSRPFATENHSAGQTFVICLIVVIFVVGLAALAGVDFYRKWREDKVHRSVVGLLRGIYAASAALAQAVCNVLCRLACASCLRSRSRTSKLDDAAMVHNLESGVRDKPDQKQNAAQPAPDTSTTANSTTKRDAATPDQPEGLEADAPMVTPPPHTAAPPEPALRATRSVSQSRHGYRNSLGRAVTSKTTPPEADEKPMTHVSERAPRIPSLLLDDLDDWKLPLPSTLDSHLS</sequence>
<dbReference type="Proteomes" id="UP001586593">
    <property type="component" value="Unassembled WGS sequence"/>
</dbReference>
<dbReference type="EMBL" id="JAZHXJ010000304">
    <property type="protein sequence ID" value="KAL1865138.1"/>
    <property type="molecule type" value="Genomic_DNA"/>
</dbReference>
<evidence type="ECO:0000256" key="2">
    <source>
        <dbReference type="SAM" id="Phobius"/>
    </source>
</evidence>
<keyword evidence="4" id="KW-1185">Reference proteome</keyword>
<keyword evidence="2" id="KW-0472">Membrane</keyword>
<comment type="caution">
    <text evidence="3">The sequence shown here is derived from an EMBL/GenBank/DDBJ whole genome shotgun (WGS) entry which is preliminary data.</text>
</comment>
<name>A0ABR3WNI9_9PEZI</name>
<keyword evidence="2" id="KW-1133">Transmembrane helix</keyword>
<feature type="compositionally biased region" description="Basic and acidic residues" evidence="1">
    <location>
        <begin position="208"/>
        <end position="221"/>
    </location>
</feature>
<evidence type="ECO:0000256" key="1">
    <source>
        <dbReference type="SAM" id="MobiDB-lite"/>
    </source>
</evidence>
<gene>
    <name evidence="3" type="ORF">VTK73DRAFT_5463</name>
</gene>
<evidence type="ECO:0000313" key="3">
    <source>
        <dbReference type="EMBL" id="KAL1865138.1"/>
    </source>
</evidence>
<reference evidence="3 4" key="1">
    <citation type="journal article" date="2024" name="Commun. Biol.">
        <title>Comparative genomic analysis of thermophilic fungi reveals convergent evolutionary adaptations and gene losses.</title>
        <authorList>
            <person name="Steindorff A.S."/>
            <person name="Aguilar-Pontes M.V."/>
            <person name="Robinson A.J."/>
            <person name="Andreopoulos B."/>
            <person name="LaButti K."/>
            <person name="Kuo A."/>
            <person name="Mondo S."/>
            <person name="Riley R."/>
            <person name="Otillar R."/>
            <person name="Haridas S."/>
            <person name="Lipzen A."/>
            <person name="Grimwood J."/>
            <person name="Schmutz J."/>
            <person name="Clum A."/>
            <person name="Reid I.D."/>
            <person name="Moisan M.C."/>
            <person name="Butler G."/>
            <person name="Nguyen T.T.M."/>
            <person name="Dewar K."/>
            <person name="Conant G."/>
            <person name="Drula E."/>
            <person name="Henrissat B."/>
            <person name="Hansel C."/>
            <person name="Singer S."/>
            <person name="Hutchinson M.I."/>
            <person name="de Vries R.P."/>
            <person name="Natvig D.O."/>
            <person name="Powell A.J."/>
            <person name="Tsang A."/>
            <person name="Grigoriev I.V."/>
        </authorList>
    </citation>
    <scope>NUCLEOTIDE SEQUENCE [LARGE SCALE GENOMIC DNA]</scope>
    <source>
        <strain evidence="3 4">ATCC 24622</strain>
    </source>
</reference>
<protein>
    <recommendedName>
        <fullName evidence="5">Transmembrane protein</fullName>
    </recommendedName>
</protein>
<organism evidence="3 4">
    <name type="scientific">Phialemonium thermophilum</name>
    <dbReference type="NCBI Taxonomy" id="223376"/>
    <lineage>
        <taxon>Eukaryota</taxon>
        <taxon>Fungi</taxon>
        <taxon>Dikarya</taxon>
        <taxon>Ascomycota</taxon>
        <taxon>Pezizomycotina</taxon>
        <taxon>Sordariomycetes</taxon>
        <taxon>Sordariomycetidae</taxon>
        <taxon>Cephalothecales</taxon>
        <taxon>Cephalothecaceae</taxon>
        <taxon>Phialemonium</taxon>
    </lineage>
</organism>
<feature type="transmembrane region" description="Helical" evidence="2">
    <location>
        <begin position="31"/>
        <end position="54"/>
    </location>
</feature>
<feature type="region of interest" description="Disordered" evidence="1">
    <location>
        <begin position="1"/>
        <end position="21"/>
    </location>
</feature>
<accession>A0ABR3WNI9</accession>
<proteinExistence type="predicted"/>